<proteinExistence type="inferred from homology"/>
<evidence type="ECO:0000313" key="10">
    <source>
        <dbReference type="Proteomes" id="UP001168620"/>
    </source>
</evidence>
<gene>
    <name evidence="9" type="ORF">QWY28_11435</name>
</gene>
<dbReference type="PANTHER" id="PTHR34982:SF1">
    <property type="entry name" value="FLAGELLAR ASSEMBLY PROTEIN FLIH"/>
    <property type="match status" value="1"/>
</dbReference>
<dbReference type="InterPro" id="IPR018035">
    <property type="entry name" value="Flagellar_FliH/T3SS_HrpE"/>
</dbReference>
<evidence type="ECO:0000256" key="4">
    <source>
        <dbReference type="ARBA" id="ARBA00022795"/>
    </source>
</evidence>
<protein>
    <submittedName>
        <fullName evidence="9">FliH/SctL family protein</fullName>
    </submittedName>
</protein>
<feature type="region of interest" description="Disordered" evidence="7">
    <location>
        <begin position="80"/>
        <end position="99"/>
    </location>
</feature>
<accession>A0ABT8FG99</accession>
<dbReference type="EMBL" id="JAUHJQ010000004">
    <property type="protein sequence ID" value="MDN4173560.1"/>
    <property type="molecule type" value="Genomic_DNA"/>
</dbReference>
<evidence type="ECO:0000256" key="5">
    <source>
        <dbReference type="ARBA" id="ARBA00022927"/>
    </source>
</evidence>
<keyword evidence="4" id="KW-1005">Bacterial flagellum biogenesis</keyword>
<evidence type="ECO:0000256" key="7">
    <source>
        <dbReference type="SAM" id="MobiDB-lite"/>
    </source>
</evidence>
<sequence length="231" mass="24809">MSSSSEAPVLRGAEASAVRAASTPELRTGAWTRFGAGSVLGDRVTEETLSGLAETARRAAQSQGYAVGWAEGRREAAEVAREAASRREADRAAEDQRREAEHQQVLAGLRRAAAELAARAAVVEELVHAQAVDLARELTEALVGHELRSSPDRADDVVRRVLAERPDDRPVVARLHPGLLDPAATAELAAAGVHVVEDPTLEPDDAMVEVDASVVDLRVRRRLERVREVLS</sequence>
<evidence type="ECO:0000259" key="8">
    <source>
        <dbReference type="Pfam" id="PF02108"/>
    </source>
</evidence>
<dbReference type="Pfam" id="PF02108">
    <property type="entry name" value="FliH"/>
    <property type="match status" value="1"/>
</dbReference>
<keyword evidence="3" id="KW-0813">Transport</keyword>
<dbReference type="InterPro" id="IPR051472">
    <property type="entry name" value="T3SS_Stator/FliH"/>
</dbReference>
<evidence type="ECO:0000313" key="9">
    <source>
        <dbReference type="EMBL" id="MDN4173560.1"/>
    </source>
</evidence>
<evidence type="ECO:0000256" key="6">
    <source>
        <dbReference type="ARBA" id="ARBA00023225"/>
    </source>
</evidence>
<comment type="caution">
    <text evidence="9">The sequence shown here is derived from an EMBL/GenBank/DDBJ whole genome shotgun (WGS) entry which is preliminary data.</text>
</comment>
<feature type="domain" description="Flagellar assembly protein FliH/Type III secretion system HrpE" evidence="8">
    <location>
        <begin position="105"/>
        <end position="226"/>
    </location>
</feature>
<keyword evidence="10" id="KW-1185">Reference proteome</keyword>
<feature type="region of interest" description="Disordered" evidence="7">
    <location>
        <begin position="1"/>
        <end position="24"/>
    </location>
</feature>
<reference evidence="9" key="1">
    <citation type="submission" date="2023-06" db="EMBL/GenBank/DDBJ databases">
        <title>Draft genome sequence of Nocardioides sp. SOB77.</title>
        <authorList>
            <person name="Zhang G."/>
        </authorList>
    </citation>
    <scope>NUCLEOTIDE SEQUENCE</scope>
    <source>
        <strain evidence="9">SOB77</strain>
    </source>
</reference>
<evidence type="ECO:0000256" key="3">
    <source>
        <dbReference type="ARBA" id="ARBA00022448"/>
    </source>
</evidence>
<keyword evidence="6" id="KW-1006">Bacterial flagellum protein export</keyword>
<comment type="similarity">
    <text evidence="2">Belongs to the FliH family.</text>
</comment>
<dbReference type="RefSeq" id="WP_300952677.1">
    <property type="nucleotide sequence ID" value="NZ_JAUHJQ010000004.1"/>
</dbReference>
<organism evidence="9 10">
    <name type="scientific">Nocardioides oceani</name>
    <dbReference type="NCBI Taxonomy" id="3058369"/>
    <lineage>
        <taxon>Bacteria</taxon>
        <taxon>Bacillati</taxon>
        <taxon>Actinomycetota</taxon>
        <taxon>Actinomycetes</taxon>
        <taxon>Propionibacteriales</taxon>
        <taxon>Nocardioidaceae</taxon>
        <taxon>Nocardioides</taxon>
    </lineage>
</organism>
<evidence type="ECO:0000256" key="2">
    <source>
        <dbReference type="ARBA" id="ARBA00006602"/>
    </source>
</evidence>
<evidence type="ECO:0000256" key="1">
    <source>
        <dbReference type="ARBA" id="ARBA00003041"/>
    </source>
</evidence>
<dbReference type="Proteomes" id="UP001168620">
    <property type="component" value="Unassembled WGS sequence"/>
</dbReference>
<name>A0ABT8FG99_9ACTN</name>
<comment type="function">
    <text evidence="1">Needed for flagellar regrowth and assembly.</text>
</comment>
<dbReference type="PANTHER" id="PTHR34982">
    <property type="entry name" value="YOP PROTEINS TRANSLOCATION PROTEIN L"/>
    <property type="match status" value="1"/>
</dbReference>
<keyword evidence="5" id="KW-0653">Protein transport</keyword>